<sequence>MPPYLYYQQQPEIRDPLSSSYTCSQYISIENIPTAANFTVTPVKVDIVSDKPAPKNRPQALDLLDVETETTETLTQSSITELLSSKFREVSNRIKEYSVPPNSPHYRKRIVSKWEALNYDAWENEISMAENEAKSKKEVRKTWLSRYFVMLMTGIATGLVALIIHLAVEYGAYYKFKLIKYCILS</sequence>
<name>A0A812CWV6_ACAPH</name>
<dbReference type="EMBL" id="CAHIKZ030002440">
    <property type="protein sequence ID" value="CAE1286896.1"/>
    <property type="molecule type" value="Genomic_DNA"/>
</dbReference>
<evidence type="ECO:0000256" key="2">
    <source>
        <dbReference type="ARBA" id="ARBA00023122"/>
    </source>
</evidence>
<evidence type="ECO:0000313" key="4">
    <source>
        <dbReference type="EMBL" id="CAE1286896.1"/>
    </source>
</evidence>
<dbReference type="PANTHER" id="PTHR11689:SF136">
    <property type="entry name" value="H(+)_CL(-) EXCHANGE TRANSPORTER 7"/>
    <property type="match status" value="1"/>
</dbReference>
<reference evidence="4" key="1">
    <citation type="submission" date="2021-01" db="EMBL/GenBank/DDBJ databases">
        <authorList>
            <person name="Li R."/>
            <person name="Bekaert M."/>
        </authorList>
    </citation>
    <scope>NUCLEOTIDE SEQUENCE</scope>
    <source>
        <strain evidence="4">Farmed</strain>
    </source>
</reference>
<dbReference type="Proteomes" id="UP000597762">
    <property type="component" value="Unassembled WGS sequence"/>
</dbReference>
<keyword evidence="2" id="KW-0129">CBS domain</keyword>
<comment type="caution">
    <text evidence="4">The sequence shown here is derived from an EMBL/GenBank/DDBJ whole genome shotgun (WGS) entry which is preliminary data.</text>
</comment>
<organism evidence="4 5">
    <name type="scientific">Acanthosepion pharaonis</name>
    <name type="common">Pharaoh cuttlefish</name>
    <name type="synonym">Sepia pharaonis</name>
    <dbReference type="NCBI Taxonomy" id="158019"/>
    <lineage>
        <taxon>Eukaryota</taxon>
        <taxon>Metazoa</taxon>
        <taxon>Spiralia</taxon>
        <taxon>Lophotrochozoa</taxon>
        <taxon>Mollusca</taxon>
        <taxon>Cephalopoda</taxon>
        <taxon>Coleoidea</taxon>
        <taxon>Decapodiformes</taxon>
        <taxon>Sepiida</taxon>
        <taxon>Sepiina</taxon>
        <taxon>Sepiidae</taxon>
        <taxon>Acanthosepion</taxon>
    </lineage>
</organism>
<proteinExistence type="predicted"/>
<dbReference type="GO" id="GO:0005765">
    <property type="term" value="C:lysosomal membrane"/>
    <property type="evidence" value="ECO:0007669"/>
    <property type="project" value="TreeGrafter"/>
</dbReference>
<evidence type="ECO:0000313" key="5">
    <source>
        <dbReference type="Proteomes" id="UP000597762"/>
    </source>
</evidence>
<keyword evidence="3" id="KW-1133">Transmembrane helix</keyword>
<gene>
    <name evidence="4" type="ORF">SPHA_46239</name>
</gene>
<evidence type="ECO:0000256" key="1">
    <source>
        <dbReference type="ARBA" id="ARBA00022737"/>
    </source>
</evidence>
<feature type="transmembrane region" description="Helical" evidence="3">
    <location>
        <begin position="147"/>
        <end position="168"/>
    </location>
</feature>
<dbReference type="PANTHER" id="PTHR11689">
    <property type="entry name" value="CHLORIDE CHANNEL PROTEIN CLC FAMILY MEMBER"/>
    <property type="match status" value="1"/>
</dbReference>
<accession>A0A812CWV6</accession>
<keyword evidence="3" id="KW-0472">Membrane</keyword>
<dbReference type="InterPro" id="IPR051280">
    <property type="entry name" value="Cl-channel/antiporter"/>
</dbReference>
<protein>
    <submittedName>
        <fullName evidence="4">Uncharacterized protein</fullName>
    </submittedName>
</protein>
<keyword evidence="3" id="KW-0812">Transmembrane</keyword>
<evidence type="ECO:0000256" key="3">
    <source>
        <dbReference type="SAM" id="Phobius"/>
    </source>
</evidence>
<keyword evidence="5" id="KW-1185">Reference proteome</keyword>
<dbReference type="AlphaFoldDB" id="A0A812CWV6"/>
<dbReference type="GO" id="GO:0015108">
    <property type="term" value="F:chloride transmembrane transporter activity"/>
    <property type="evidence" value="ECO:0007669"/>
    <property type="project" value="TreeGrafter"/>
</dbReference>
<keyword evidence="1" id="KW-0677">Repeat</keyword>
<dbReference type="OrthoDB" id="428525at2759"/>